<sequence length="483" mass="52736">MWSPLLESARWLYFHQPSIHPLVLTTNKKAAGRYANTKRLKALGTLSSAVPYLAAYDNLPNQYSVALAERFDIQFGVFGEKVVHHADNMTTVVAGERTTLLPFLITCMQLPKAAKPSVCETLMKYEQLEKEMSCLHKADCYHQDGPDGHTFYAFVASPHLPTLKEWLSKEFRWRGKAMRCTDQTAAALARSMLLGAAQIDSKDLVHRPHLATDRVYVDTAELLRGGGAKVLFSPADIAPKAARPPLSFIDKELRDRCVRPKGARQEDGMMRDVASSVFEILTGRDLISSAVKGQALLHVVSRFQEDPFGAVYDQGRAAGVHLSPEATHLIAALLLAPKHDLKPSQFLLHPFVNAITPASLSSEADYDLDVHREAANKVGAMAGFGSGGGGVVQSWIYRINQLNPTAIVAAVPQASVHQLFDDATQQPMGDDGEDDIDDESAEMPVPAVQLPSTHRASAAPTRTASWATTVFSSCLQMQQKGGK</sequence>
<evidence type="ECO:0000313" key="2">
    <source>
        <dbReference type="Proteomes" id="UP000041254"/>
    </source>
</evidence>
<dbReference type="AlphaFoldDB" id="A0A0G4GDE2"/>
<proteinExistence type="predicted"/>
<dbReference type="InParanoid" id="A0A0G4GDE2"/>
<gene>
    <name evidence="1" type="ORF">Vbra_17454</name>
</gene>
<organism evidence="1 2">
    <name type="scientific">Vitrella brassicaformis (strain CCMP3155)</name>
    <dbReference type="NCBI Taxonomy" id="1169540"/>
    <lineage>
        <taxon>Eukaryota</taxon>
        <taxon>Sar</taxon>
        <taxon>Alveolata</taxon>
        <taxon>Colpodellida</taxon>
        <taxon>Vitrellaceae</taxon>
        <taxon>Vitrella</taxon>
    </lineage>
</organism>
<keyword evidence="2" id="KW-1185">Reference proteome</keyword>
<name>A0A0G4GDE2_VITBC</name>
<protein>
    <submittedName>
        <fullName evidence="1">Uncharacterized protein</fullName>
    </submittedName>
</protein>
<reference evidence="1 2" key="1">
    <citation type="submission" date="2014-11" db="EMBL/GenBank/DDBJ databases">
        <authorList>
            <person name="Zhu J."/>
            <person name="Qi W."/>
            <person name="Song R."/>
        </authorList>
    </citation>
    <scope>NUCLEOTIDE SEQUENCE [LARGE SCALE GENOMIC DNA]</scope>
</reference>
<dbReference type="VEuPathDB" id="CryptoDB:Vbra_17454"/>
<dbReference type="EMBL" id="CDMY01000635">
    <property type="protein sequence ID" value="CEM27311.1"/>
    <property type="molecule type" value="Genomic_DNA"/>
</dbReference>
<dbReference type="Proteomes" id="UP000041254">
    <property type="component" value="Unassembled WGS sequence"/>
</dbReference>
<evidence type="ECO:0000313" key="1">
    <source>
        <dbReference type="EMBL" id="CEM27311.1"/>
    </source>
</evidence>
<accession>A0A0G4GDE2</accession>